<keyword evidence="1" id="KW-0560">Oxidoreductase</keyword>
<evidence type="ECO:0000259" key="2">
    <source>
        <dbReference type="PROSITE" id="PS51387"/>
    </source>
</evidence>
<dbReference type="InterPro" id="IPR007173">
    <property type="entry name" value="ALO_C"/>
</dbReference>
<keyword evidence="4" id="KW-1185">Reference proteome</keyword>
<dbReference type="RefSeq" id="WP_345730218.1">
    <property type="nucleotide sequence ID" value="NZ_BAAAYN010000029.1"/>
</dbReference>
<evidence type="ECO:0000313" key="3">
    <source>
        <dbReference type="EMBL" id="GAA3390704.1"/>
    </source>
</evidence>
<dbReference type="PANTHER" id="PTHR43762">
    <property type="entry name" value="L-GULONOLACTONE OXIDASE"/>
    <property type="match status" value="1"/>
</dbReference>
<dbReference type="InterPro" id="IPR016171">
    <property type="entry name" value="Vanillyl_alc_oxidase_C-sub2"/>
</dbReference>
<dbReference type="InterPro" id="IPR016167">
    <property type="entry name" value="FAD-bd_PCMH_sub1"/>
</dbReference>
<dbReference type="SUPFAM" id="SSF56176">
    <property type="entry name" value="FAD-binding/transporter-associated domain-like"/>
    <property type="match status" value="1"/>
</dbReference>
<comment type="caution">
    <text evidence="3">The sequence shown here is derived from an EMBL/GenBank/DDBJ whole genome shotgun (WGS) entry which is preliminary data.</text>
</comment>
<dbReference type="Gene3D" id="3.30.70.2530">
    <property type="match status" value="1"/>
</dbReference>
<dbReference type="Gene3D" id="3.30.465.10">
    <property type="match status" value="1"/>
</dbReference>
<dbReference type="PANTHER" id="PTHR43762:SF1">
    <property type="entry name" value="D-ARABINONO-1,4-LACTONE OXIDASE"/>
    <property type="match status" value="1"/>
</dbReference>
<dbReference type="InterPro" id="IPR036318">
    <property type="entry name" value="FAD-bd_PCMH-like_sf"/>
</dbReference>
<dbReference type="InterPro" id="IPR010031">
    <property type="entry name" value="FAD_lactone_oxidase-like"/>
</dbReference>
<dbReference type="InterPro" id="IPR016166">
    <property type="entry name" value="FAD-bd_PCMH"/>
</dbReference>
<dbReference type="Gene3D" id="1.10.45.10">
    <property type="entry name" value="Vanillyl-alcohol Oxidase, Chain A, domain 4"/>
    <property type="match status" value="1"/>
</dbReference>
<protein>
    <submittedName>
        <fullName evidence="3">Alditol oxidase</fullName>
    </submittedName>
</protein>
<dbReference type="InterPro" id="IPR006094">
    <property type="entry name" value="Oxid_FAD_bind_N"/>
</dbReference>
<dbReference type="Proteomes" id="UP001501676">
    <property type="component" value="Unassembled WGS sequence"/>
</dbReference>
<dbReference type="PIRSF" id="PIRSF000136">
    <property type="entry name" value="LGO_GLO"/>
    <property type="match status" value="1"/>
</dbReference>
<dbReference type="Gene3D" id="3.30.43.10">
    <property type="entry name" value="Uridine Diphospho-n-acetylenolpyruvylglucosamine Reductase, domain 2"/>
    <property type="match status" value="1"/>
</dbReference>
<dbReference type="PROSITE" id="PS51387">
    <property type="entry name" value="FAD_PCMH"/>
    <property type="match status" value="1"/>
</dbReference>
<evidence type="ECO:0000256" key="1">
    <source>
        <dbReference type="ARBA" id="ARBA00023002"/>
    </source>
</evidence>
<sequence length="426" mass="46105">MATVFPAQPLTNWAGNIEFSTRTLHRPTSVDEVQELVAAGDRLRVLGTGHSFSTVADSTGALLTVADLPRRIEIDPDRRAVTVSAGTRFGELTQELDQAGWALHNLGSLPHISVGGAVATGTHGSGVTNGTLASAVNALELVTPSGELVRLARGDEGFDGSVVALGSIGVVTALGLDLQPSYEVEQRVYDRMWLSALRVNLREVLASAYSVSIFLTWRRAFADQVWVKHRTDAGPWPHGRDWLGATLAPSQRNPVPGQDPGYATQQGGVPGPWNARLPHFRLEFTPSAGDELQTEYLLPIENAVPALDVLTGLADRLGPVLHVSEIRTVAADELWLSEAYQQDSIALHFTWHPDPAAVAPVVRALEEGLAPLGARPHWGKVFGMEPAAVAARYPRFADAQRLIRGYDPEGKFRNVFTERYLFGVDD</sequence>
<evidence type="ECO:0000313" key="4">
    <source>
        <dbReference type="Proteomes" id="UP001501676"/>
    </source>
</evidence>
<dbReference type="Pfam" id="PF04030">
    <property type="entry name" value="ALO"/>
    <property type="match status" value="1"/>
</dbReference>
<reference evidence="4" key="1">
    <citation type="journal article" date="2019" name="Int. J. Syst. Evol. Microbiol.">
        <title>The Global Catalogue of Microorganisms (GCM) 10K type strain sequencing project: providing services to taxonomists for standard genome sequencing and annotation.</title>
        <authorList>
            <consortium name="The Broad Institute Genomics Platform"/>
            <consortium name="The Broad Institute Genome Sequencing Center for Infectious Disease"/>
            <person name="Wu L."/>
            <person name="Ma J."/>
        </authorList>
    </citation>
    <scope>NUCLEOTIDE SEQUENCE [LARGE SCALE GENOMIC DNA]</scope>
    <source>
        <strain evidence="4">JCM 9458</strain>
    </source>
</reference>
<proteinExistence type="predicted"/>
<dbReference type="Gene3D" id="3.30.70.2520">
    <property type="match status" value="1"/>
</dbReference>
<feature type="domain" description="FAD-binding PCMH-type" evidence="2">
    <location>
        <begin position="17"/>
        <end position="181"/>
    </location>
</feature>
<dbReference type="Pfam" id="PF01565">
    <property type="entry name" value="FAD_binding_4"/>
    <property type="match status" value="1"/>
</dbReference>
<organism evidence="3 4">
    <name type="scientific">Cryptosporangium minutisporangium</name>
    <dbReference type="NCBI Taxonomy" id="113569"/>
    <lineage>
        <taxon>Bacteria</taxon>
        <taxon>Bacillati</taxon>
        <taxon>Actinomycetota</taxon>
        <taxon>Actinomycetes</taxon>
        <taxon>Cryptosporangiales</taxon>
        <taxon>Cryptosporangiaceae</taxon>
        <taxon>Cryptosporangium</taxon>
    </lineage>
</organism>
<dbReference type="EMBL" id="BAAAYN010000029">
    <property type="protein sequence ID" value="GAA3390704.1"/>
    <property type="molecule type" value="Genomic_DNA"/>
</dbReference>
<gene>
    <name evidence="3" type="primary">aldO</name>
    <name evidence="3" type="ORF">GCM10020369_45680</name>
</gene>
<accession>A0ABP6T1C0</accession>
<dbReference type="InterPro" id="IPR016169">
    <property type="entry name" value="FAD-bd_PCMH_sub2"/>
</dbReference>
<name>A0ABP6T1C0_9ACTN</name>